<keyword evidence="5 6" id="KW-0732">Signal</keyword>
<comment type="similarity">
    <text evidence="2">Belongs to the IL-17 family.</text>
</comment>
<proteinExistence type="inferred from homology"/>
<keyword evidence="4" id="KW-0964">Secreted</keyword>
<evidence type="ECO:0000313" key="7">
    <source>
        <dbReference type="Proteomes" id="UP000694863"/>
    </source>
</evidence>
<dbReference type="SUPFAM" id="SSF57501">
    <property type="entry name" value="Cystine-knot cytokines"/>
    <property type="match status" value="1"/>
</dbReference>
<dbReference type="Gene3D" id="2.10.90.10">
    <property type="entry name" value="Cystine-knot cytokines"/>
    <property type="match status" value="1"/>
</dbReference>
<dbReference type="Pfam" id="PF06083">
    <property type="entry name" value="IL17"/>
    <property type="match status" value="1"/>
</dbReference>
<dbReference type="InterPro" id="IPR010345">
    <property type="entry name" value="IL-17_fam"/>
</dbReference>
<evidence type="ECO:0000256" key="5">
    <source>
        <dbReference type="ARBA" id="ARBA00022729"/>
    </source>
</evidence>
<name>A0ABM0ZPK0_ECHTE</name>
<dbReference type="InterPro" id="IPR020440">
    <property type="entry name" value="IL-17_chr"/>
</dbReference>
<comment type="subcellular location">
    <subcellularLocation>
        <location evidence="1">Secreted</location>
    </subcellularLocation>
</comment>
<dbReference type="RefSeq" id="XP_012859218.2">
    <property type="nucleotide sequence ID" value="XM_013003764.2"/>
</dbReference>
<sequence length="151" mass="16454">MAILHDGAVVKFLLLLMLGLTLLKAGDAAPKTPKNCPAQEESIVQLGISTFNENQGGPILSNINNRSTSPWDYKLTKDLNRIPFSIAEAECRAISCTGANGESNSFMNSVPIHQETLVLRREPQGCSLFRLEKIQLVVGCTCVTPRITRAD</sequence>
<evidence type="ECO:0000256" key="2">
    <source>
        <dbReference type="ARBA" id="ARBA00007236"/>
    </source>
</evidence>
<evidence type="ECO:0000256" key="1">
    <source>
        <dbReference type="ARBA" id="ARBA00004613"/>
    </source>
</evidence>
<dbReference type="GeneID" id="101659041"/>
<organism evidence="7 8">
    <name type="scientific">Echinops telfairi</name>
    <name type="common">Lesser hedgehog tenrec</name>
    <dbReference type="NCBI Taxonomy" id="9371"/>
    <lineage>
        <taxon>Eukaryota</taxon>
        <taxon>Metazoa</taxon>
        <taxon>Chordata</taxon>
        <taxon>Craniata</taxon>
        <taxon>Vertebrata</taxon>
        <taxon>Euteleostomi</taxon>
        <taxon>Mammalia</taxon>
        <taxon>Eutheria</taxon>
        <taxon>Afrotheria</taxon>
        <taxon>Tenrecidae</taxon>
        <taxon>Tenrecinae</taxon>
        <taxon>Echinops</taxon>
    </lineage>
</organism>
<evidence type="ECO:0000256" key="3">
    <source>
        <dbReference type="ARBA" id="ARBA00022514"/>
    </source>
</evidence>
<keyword evidence="3" id="KW-0202">Cytokine</keyword>
<dbReference type="PRINTS" id="PR01932">
    <property type="entry name" value="INTRLEUKIN17"/>
</dbReference>
<accession>A0ABM0ZPK0</accession>
<dbReference type="Proteomes" id="UP000694863">
    <property type="component" value="Unplaced"/>
</dbReference>
<evidence type="ECO:0000256" key="4">
    <source>
        <dbReference type="ARBA" id="ARBA00022525"/>
    </source>
</evidence>
<keyword evidence="7" id="KW-1185">Reference proteome</keyword>
<evidence type="ECO:0000313" key="8">
    <source>
        <dbReference type="RefSeq" id="XP_012859218.2"/>
    </source>
</evidence>
<reference evidence="8" key="1">
    <citation type="submission" date="2025-08" db="UniProtKB">
        <authorList>
            <consortium name="RefSeq"/>
        </authorList>
    </citation>
    <scope>IDENTIFICATION</scope>
</reference>
<dbReference type="InterPro" id="IPR029034">
    <property type="entry name" value="Cystine-knot_cytokine"/>
</dbReference>
<protein>
    <submittedName>
        <fullName evidence="8">Interleukin-17F</fullName>
    </submittedName>
</protein>
<evidence type="ECO:0000256" key="6">
    <source>
        <dbReference type="SAM" id="SignalP"/>
    </source>
</evidence>
<feature type="signal peptide" evidence="6">
    <location>
        <begin position="1"/>
        <end position="28"/>
    </location>
</feature>
<gene>
    <name evidence="8" type="primary">IL17F</name>
</gene>
<feature type="chain" id="PRO_5047160421" evidence="6">
    <location>
        <begin position="29"/>
        <end position="151"/>
    </location>
</feature>